<dbReference type="Proteomes" id="UP001283341">
    <property type="component" value="Unassembled WGS sequence"/>
</dbReference>
<comment type="caution">
    <text evidence="1">The sequence shown here is derived from an EMBL/GenBank/DDBJ whole genome shotgun (WGS) entry which is preliminary data.</text>
</comment>
<gene>
    <name evidence="1" type="ORF">B0H66DRAFT_606313</name>
</gene>
<dbReference type="AlphaFoldDB" id="A0AAE0HYV8"/>
<reference evidence="1" key="1">
    <citation type="journal article" date="2023" name="Mol. Phylogenet. Evol.">
        <title>Genome-scale phylogeny and comparative genomics of the fungal order Sordariales.</title>
        <authorList>
            <person name="Hensen N."/>
            <person name="Bonometti L."/>
            <person name="Westerberg I."/>
            <person name="Brannstrom I.O."/>
            <person name="Guillou S."/>
            <person name="Cros-Aarteil S."/>
            <person name="Calhoun S."/>
            <person name="Haridas S."/>
            <person name="Kuo A."/>
            <person name="Mondo S."/>
            <person name="Pangilinan J."/>
            <person name="Riley R."/>
            <person name="LaButti K."/>
            <person name="Andreopoulos B."/>
            <person name="Lipzen A."/>
            <person name="Chen C."/>
            <person name="Yan M."/>
            <person name="Daum C."/>
            <person name="Ng V."/>
            <person name="Clum A."/>
            <person name="Steindorff A."/>
            <person name="Ohm R.A."/>
            <person name="Martin F."/>
            <person name="Silar P."/>
            <person name="Natvig D.O."/>
            <person name="Lalanne C."/>
            <person name="Gautier V."/>
            <person name="Ament-Velasquez S.L."/>
            <person name="Kruys A."/>
            <person name="Hutchinson M.I."/>
            <person name="Powell A.J."/>
            <person name="Barry K."/>
            <person name="Miller A.N."/>
            <person name="Grigoriev I.V."/>
            <person name="Debuchy R."/>
            <person name="Gladieux P."/>
            <person name="Hiltunen Thoren M."/>
            <person name="Johannesson H."/>
        </authorList>
    </citation>
    <scope>NUCLEOTIDE SEQUENCE</scope>
    <source>
        <strain evidence="1">CBS 118394</strain>
    </source>
</reference>
<protein>
    <submittedName>
        <fullName evidence="1">Uncharacterized protein</fullName>
    </submittedName>
</protein>
<keyword evidence="2" id="KW-1185">Reference proteome</keyword>
<evidence type="ECO:0000313" key="1">
    <source>
        <dbReference type="EMBL" id="KAK3315429.1"/>
    </source>
</evidence>
<reference evidence="1" key="2">
    <citation type="submission" date="2023-06" db="EMBL/GenBank/DDBJ databases">
        <authorList>
            <consortium name="Lawrence Berkeley National Laboratory"/>
            <person name="Haridas S."/>
            <person name="Hensen N."/>
            <person name="Bonometti L."/>
            <person name="Westerberg I."/>
            <person name="Brannstrom I.O."/>
            <person name="Guillou S."/>
            <person name="Cros-Aarteil S."/>
            <person name="Calhoun S."/>
            <person name="Kuo A."/>
            <person name="Mondo S."/>
            <person name="Pangilinan J."/>
            <person name="Riley R."/>
            <person name="Labutti K."/>
            <person name="Andreopoulos B."/>
            <person name="Lipzen A."/>
            <person name="Chen C."/>
            <person name="Yanf M."/>
            <person name="Daum C."/>
            <person name="Ng V."/>
            <person name="Clum A."/>
            <person name="Steindorff A."/>
            <person name="Ohm R."/>
            <person name="Martin F."/>
            <person name="Silar P."/>
            <person name="Natvig D."/>
            <person name="Lalanne C."/>
            <person name="Gautier V."/>
            <person name="Ament-Velasquez S.L."/>
            <person name="Kruys A."/>
            <person name="Hutchinson M.I."/>
            <person name="Powell A.J."/>
            <person name="Barry K."/>
            <person name="Miller A.N."/>
            <person name="Grigoriev I.V."/>
            <person name="Debuchy R."/>
            <person name="Gladieux P."/>
            <person name="Thoren M.H."/>
            <person name="Johannesson H."/>
        </authorList>
    </citation>
    <scope>NUCLEOTIDE SEQUENCE</scope>
    <source>
        <strain evidence="1">CBS 118394</strain>
    </source>
</reference>
<evidence type="ECO:0000313" key="2">
    <source>
        <dbReference type="Proteomes" id="UP001283341"/>
    </source>
</evidence>
<name>A0AAE0HYV8_9PEZI</name>
<sequence>MRPDFASLKLKVSRRKLNELMGSHEIMERDRAYIFKDTFHPGGLEPGAQDRYKEAMIWGSPALQKHESPRPQDHQAWPWRSRRWVCSFPNVGVTSIIHEFLTTTDEGKAFRNSKIFDLAVRAVQRPDTRTQVSCAYRPKKFWAEWERVYTGDDPFIDAFTVGLELGDSANHCEAGNAHNSTMLRLGYLREKMMGLGMGFQTTQAIKRGKTWQEGKYGAQDKFAHGKYESDDHVPHRGDSVLVMGKDEEELLKWCTAVTYALQTKPWLRELDL</sequence>
<proteinExistence type="predicted"/>
<accession>A0AAE0HYV8</accession>
<dbReference type="EMBL" id="JAUEDM010000006">
    <property type="protein sequence ID" value="KAK3315429.1"/>
    <property type="molecule type" value="Genomic_DNA"/>
</dbReference>
<organism evidence="1 2">
    <name type="scientific">Apodospora peruviana</name>
    <dbReference type="NCBI Taxonomy" id="516989"/>
    <lineage>
        <taxon>Eukaryota</taxon>
        <taxon>Fungi</taxon>
        <taxon>Dikarya</taxon>
        <taxon>Ascomycota</taxon>
        <taxon>Pezizomycotina</taxon>
        <taxon>Sordariomycetes</taxon>
        <taxon>Sordariomycetidae</taxon>
        <taxon>Sordariales</taxon>
        <taxon>Lasiosphaeriaceae</taxon>
        <taxon>Apodospora</taxon>
    </lineage>
</organism>